<sequence length="149" mass="15741">MNTRRSILAVMLCASCLAAANTAWAEEPASLKLSWSLGGAMPAPVVPVEAAAPVESPMQGSLPYRAAWPVAKNATIGDTLKAWSALAQWRIAVDPEVVDERVELQGVGSDSFTGTLFDAVSGLMAALPPRSPLGVDLWQGNEVVHVYVR</sequence>
<feature type="chain" id="PRO_5037484737" description="Toxin co-regulated pilus biosynthesis protein Q C-terminal domain-containing protein" evidence="1">
    <location>
        <begin position="26"/>
        <end position="149"/>
    </location>
</feature>
<evidence type="ECO:0000313" key="2">
    <source>
        <dbReference type="EMBL" id="MBK4738744.1"/>
    </source>
</evidence>
<keyword evidence="3" id="KW-1185">Reference proteome</keyword>
<evidence type="ECO:0008006" key="4">
    <source>
        <dbReference type="Google" id="ProtNLM"/>
    </source>
</evidence>
<dbReference type="Proteomes" id="UP000622890">
    <property type="component" value="Unassembled WGS sequence"/>
</dbReference>
<comment type="caution">
    <text evidence="2">The sequence shown here is derived from an EMBL/GenBank/DDBJ whole genome shotgun (WGS) entry which is preliminary data.</text>
</comment>
<keyword evidence="1" id="KW-0732">Signal</keyword>
<feature type="signal peptide" evidence="1">
    <location>
        <begin position="1"/>
        <end position="25"/>
    </location>
</feature>
<accession>A0A934WAE1</accession>
<protein>
    <recommendedName>
        <fullName evidence="4">Toxin co-regulated pilus biosynthesis protein Q C-terminal domain-containing protein</fullName>
    </recommendedName>
</protein>
<evidence type="ECO:0000256" key="1">
    <source>
        <dbReference type="SAM" id="SignalP"/>
    </source>
</evidence>
<gene>
    <name evidence="2" type="ORF">JJB74_29380</name>
</gene>
<reference evidence="2" key="1">
    <citation type="submission" date="2021-01" db="EMBL/GenBank/DDBJ databases">
        <title>Genome sequence of strain Noviherbaspirillum sp. DKR-6.</title>
        <authorList>
            <person name="Chaudhary D.K."/>
        </authorList>
    </citation>
    <scope>NUCLEOTIDE SEQUENCE</scope>
    <source>
        <strain evidence="2">DKR-6</strain>
    </source>
</reference>
<dbReference type="AlphaFoldDB" id="A0A934WAE1"/>
<proteinExistence type="predicted"/>
<evidence type="ECO:0000313" key="3">
    <source>
        <dbReference type="Proteomes" id="UP000622890"/>
    </source>
</evidence>
<organism evidence="2 3">
    <name type="scientific">Noviherbaspirillum pedocola</name>
    <dbReference type="NCBI Taxonomy" id="2801341"/>
    <lineage>
        <taxon>Bacteria</taxon>
        <taxon>Pseudomonadati</taxon>
        <taxon>Pseudomonadota</taxon>
        <taxon>Betaproteobacteria</taxon>
        <taxon>Burkholderiales</taxon>
        <taxon>Oxalobacteraceae</taxon>
        <taxon>Noviherbaspirillum</taxon>
    </lineage>
</organism>
<name>A0A934WAE1_9BURK</name>
<dbReference type="RefSeq" id="WP_200598117.1">
    <property type="nucleotide sequence ID" value="NZ_JAEPBG010000026.1"/>
</dbReference>
<dbReference type="EMBL" id="JAEPBG010000026">
    <property type="protein sequence ID" value="MBK4738744.1"/>
    <property type="molecule type" value="Genomic_DNA"/>
</dbReference>